<keyword evidence="2" id="KW-1185">Reference proteome</keyword>
<dbReference type="RefSeq" id="WP_008089912.1">
    <property type="nucleotide sequence ID" value="NZ_AEUX02000007.1"/>
</dbReference>
<evidence type="ECO:0000313" key="1">
    <source>
        <dbReference type="EMBL" id="EHI68991.1"/>
    </source>
</evidence>
<name>G5K574_9STRE</name>
<evidence type="ECO:0000313" key="2">
    <source>
        <dbReference type="Proteomes" id="UP000003330"/>
    </source>
</evidence>
<reference evidence="1 2" key="1">
    <citation type="journal article" date="2014" name="Int. J. Syst. Evol. Microbiol.">
        <title>Phylogenomics and the dynamic genome evolution of the genus Streptococcus.</title>
        <authorList>
            <consortium name="The Broad Institute Genome Sequencing Platform"/>
            <person name="Richards V.P."/>
            <person name="Palmer S.R."/>
            <person name="Pavinski Bitar P.D."/>
            <person name="Qin X."/>
            <person name="Weinstock G.M."/>
            <person name="Highlander S.K."/>
            <person name="Town C.D."/>
            <person name="Burne R.A."/>
            <person name="Stanhope M.J."/>
        </authorList>
    </citation>
    <scope>NUCLEOTIDE SEQUENCE [LARGE SCALE GENOMIC DNA]</scope>
    <source>
        <strain evidence="1 2">707-05</strain>
    </source>
</reference>
<accession>G5K574</accession>
<organism evidence="1 2">
    <name type="scientific">Streptococcus ictaluri 707-05</name>
    <dbReference type="NCBI Taxonomy" id="764299"/>
    <lineage>
        <taxon>Bacteria</taxon>
        <taxon>Bacillati</taxon>
        <taxon>Bacillota</taxon>
        <taxon>Bacilli</taxon>
        <taxon>Lactobacillales</taxon>
        <taxon>Streptococcaceae</taxon>
        <taxon>Streptococcus</taxon>
    </lineage>
</organism>
<comment type="caution">
    <text evidence="1">The sequence shown here is derived from an EMBL/GenBank/DDBJ whole genome shotgun (WGS) entry which is preliminary data.</text>
</comment>
<dbReference type="EMBL" id="AEUX02000007">
    <property type="protein sequence ID" value="EHI68991.1"/>
    <property type="molecule type" value="Genomic_DNA"/>
</dbReference>
<proteinExistence type="predicted"/>
<protein>
    <submittedName>
        <fullName evidence="1">Uncharacterized protein</fullName>
    </submittedName>
</protein>
<dbReference type="Proteomes" id="UP000003330">
    <property type="component" value="Unassembled WGS sequence"/>
</dbReference>
<gene>
    <name evidence="1" type="ORF">STRIC_1967</name>
</gene>
<dbReference type="STRING" id="764299.STRIC_1967"/>
<dbReference type="AlphaFoldDB" id="G5K574"/>
<sequence length="122" mass="14150">MTGFGQEPRVNYFKIDSDHPEFDLVQAGDVCLTFYQDNSVITSLPALIRVDGVITNDKQVQDFLKTEKVEHIPFMPIVQIYPSFDPLMFSKLMSTCNKMTEEVRKQSEFHFVQSSIFDFIEE</sequence>